<dbReference type="EMBL" id="HBEJ01007400">
    <property type="protein sequence ID" value="CAD8367301.1"/>
    <property type="molecule type" value="Transcribed_RNA"/>
</dbReference>
<gene>
    <name evidence="2" type="ORF">MPOL1434_LOCUS4359</name>
</gene>
<accession>A0A7S0ALK8</accession>
<evidence type="ECO:0000256" key="1">
    <source>
        <dbReference type="SAM" id="MobiDB-lite"/>
    </source>
</evidence>
<sequence>MNPSIEYFSSSPSCTGAECTESSDDSILSAALEPEFASLKPTAPSRPTSSTNDRTHRVTQFPFSSNNTLQIALGLLHAQHASQSREFIRMTEIARARCAQEDNEKEEQEDANRPSTKAEIQPPAAASPSKSSVSSSSMHASDNKNSSSSCIAADIGGSRRKQKQKRKGHAARCA</sequence>
<feature type="compositionally biased region" description="Polar residues" evidence="1">
    <location>
        <begin position="1"/>
        <end position="14"/>
    </location>
</feature>
<feature type="compositionally biased region" description="Basic residues" evidence="1">
    <location>
        <begin position="158"/>
        <end position="174"/>
    </location>
</feature>
<organism evidence="2">
    <name type="scientific">Minutocellus polymorphus</name>
    <dbReference type="NCBI Taxonomy" id="265543"/>
    <lineage>
        <taxon>Eukaryota</taxon>
        <taxon>Sar</taxon>
        <taxon>Stramenopiles</taxon>
        <taxon>Ochrophyta</taxon>
        <taxon>Bacillariophyta</taxon>
        <taxon>Mediophyceae</taxon>
        <taxon>Cymatosirophycidae</taxon>
        <taxon>Cymatosirales</taxon>
        <taxon>Cymatosiraceae</taxon>
        <taxon>Minutocellus</taxon>
    </lineage>
</organism>
<feature type="region of interest" description="Disordered" evidence="1">
    <location>
        <begin position="35"/>
        <end position="56"/>
    </location>
</feature>
<proteinExistence type="predicted"/>
<reference evidence="2" key="1">
    <citation type="submission" date="2021-01" db="EMBL/GenBank/DDBJ databases">
        <authorList>
            <person name="Corre E."/>
            <person name="Pelletier E."/>
            <person name="Niang G."/>
            <person name="Scheremetjew M."/>
            <person name="Finn R."/>
            <person name="Kale V."/>
            <person name="Holt S."/>
            <person name="Cochrane G."/>
            <person name="Meng A."/>
            <person name="Brown T."/>
            <person name="Cohen L."/>
        </authorList>
    </citation>
    <scope>NUCLEOTIDE SEQUENCE</scope>
    <source>
        <strain evidence="2">CCMP3303</strain>
    </source>
</reference>
<feature type="region of interest" description="Disordered" evidence="1">
    <location>
        <begin position="98"/>
        <end position="174"/>
    </location>
</feature>
<feature type="region of interest" description="Disordered" evidence="1">
    <location>
        <begin position="1"/>
        <end position="21"/>
    </location>
</feature>
<feature type="compositionally biased region" description="Low complexity" evidence="1">
    <location>
        <begin position="122"/>
        <end position="140"/>
    </location>
</feature>
<dbReference type="AlphaFoldDB" id="A0A7S0ALK8"/>
<protein>
    <submittedName>
        <fullName evidence="2">Uncharacterized protein</fullName>
    </submittedName>
</protein>
<evidence type="ECO:0000313" key="2">
    <source>
        <dbReference type="EMBL" id="CAD8367301.1"/>
    </source>
</evidence>
<name>A0A7S0ALK8_9STRA</name>